<protein>
    <submittedName>
        <fullName evidence="1">N-formylglutamate deformylase</fullName>
        <ecNumber evidence="1">3.5.1.68</ecNumber>
    </submittedName>
</protein>
<keyword evidence="2" id="KW-1185">Reference proteome</keyword>
<dbReference type="Pfam" id="PF05013">
    <property type="entry name" value="FGase"/>
    <property type="match status" value="1"/>
</dbReference>
<dbReference type="AlphaFoldDB" id="A0A0J9E226"/>
<organism evidence="1 2">
    <name type="scientific">Candidatus Rhodobacter oscarellae</name>
    <dbReference type="NCBI Taxonomy" id="1675527"/>
    <lineage>
        <taxon>Bacteria</taxon>
        <taxon>Pseudomonadati</taxon>
        <taxon>Pseudomonadota</taxon>
        <taxon>Alphaproteobacteria</taxon>
        <taxon>Rhodobacterales</taxon>
        <taxon>Rhodobacter group</taxon>
        <taxon>Rhodobacter</taxon>
    </lineage>
</organism>
<dbReference type="Proteomes" id="UP000037178">
    <property type="component" value="Unassembled WGS sequence"/>
</dbReference>
<dbReference type="EMBL" id="LFTY01000002">
    <property type="protein sequence ID" value="KMW56747.1"/>
    <property type="molecule type" value="Genomic_DNA"/>
</dbReference>
<proteinExistence type="predicted"/>
<dbReference type="PATRIC" id="fig|1675527.3.peg.1797"/>
<evidence type="ECO:0000313" key="1">
    <source>
        <dbReference type="EMBL" id="KMW56747.1"/>
    </source>
</evidence>
<dbReference type="EC" id="3.5.1.68" evidence="1"/>
<keyword evidence="1" id="KW-0378">Hydrolase</keyword>
<evidence type="ECO:0000313" key="2">
    <source>
        <dbReference type="Proteomes" id="UP000037178"/>
    </source>
</evidence>
<dbReference type="GO" id="GO:0050129">
    <property type="term" value="F:N-formylglutamate deformylase activity"/>
    <property type="evidence" value="ECO:0007669"/>
    <property type="project" value="UniProtKB-EC"/>
</dbReference>
<comment type="caution">
    <text evidence="1">The sequence shown here is derived from an EMBL/GenBank/DDBJ whole genome shotgun (WGS) entry which is preliminary data.</text>
</comment>
<name>A0A0J9E226_9RHOB</name>
<dbReference type="OrthoDB" id="9802050at2"/>
<sequence length="287" mass="31672">MPKAPYSLNMPQVQASPVIFACPHSGRDYPWSFLRDSILDERAIRSSEDAFVDILFDKAPEFGAALLVANAPRAFIDLNRSSEELDPALIEGVRKVAHNPRVTSGLGVIPRVVSNGRAIYRGKISMEAARDRISTYWRPYHDRLQQLLNETHRIHGQAILIDCHSMPHEAIDAAVTTADPKPQIVLGDRFGAAADHGVVEAIEAAFAEEGLRVVRNAPFAGAYTAQHYGRPSRGQHVVQVEIDRALYMNETLVRPNGNFGSFKALIDRVVANHLSGMTRHEVPLAAE</sequence>
<dbReference type="Gene3D" id="3.40.630.40">
    <property type="entry name" value="Zn-dependent exopeptidases"/>
    <property type="match status" value="1"/>
</dbReference>
<dbReference type="InterPro" id="IPR007709">
    <property type="entry name" value="N-FG_amidohydro"/>
</dbReference>
<dbReference type="RefSeq" id="WP_049642585.1">
    <property type="nucleotide sequence ID" value="NZ_LFTY01000002.1"/>
</dbReference>
<dbReference type="SUPFAM" id="SSF53187">
    <property type="entry name" value="Zn-dependent exopeptidases"/>
    <property type="match status" value="1"/>
</dbReference>
<gene>
    <name evidence="1" type="ORF">AIOL_001703</name>
</gene>
<dbReference type="PROSITE" id="PS51257">
    <property type="entry name" value="PROKAR_LIPOPROTEIN"/>
    <property type="match status" value="1"/>
</dbReference>
<accession>A0A0J9E226</accession>
<dbReference type="STRING" id="1675527.AIOL_001703"/>
<reference evidence="1 2" key="1">
    <citation type="submission" date="2015-06" db="EMBL/GenBank/DDBJ databases">
        <title>Draft genome sequence of an Alphaproteobacteria species associated to the Mediterranean sponge Oscarella lobularis.</title>
        <authorList>
            <person name="Jourda C."/>
            <person name="Santini S."/>
            <person name="Claverie J.-M."/>
        </authorList>
    </citation>
    <scope>NUCLEOTIDE SEQUENCE [LARGE SCALE GENOMIC DNA]</scope>
    <source>
        <strain evidence="1">IGS</strain>
    </source>
</reference>